<comment type="caution">
    <text evidence="1">The sequence shown here is derived from an EMBL/GenBank/DDBJ whole genome shotgun (WGS) entry which is preliminary data.</text>
</comment>
<name>A0ABQ9H8S1_9NEOP</name>
<dbReference type="Proteomes" id="UP001159363">
    <property type="component" value="Chromosome 5"/>
</dbReference>
<sequence length="92" mass="10383">MASETYEVKFTVKYIRGYNNGAADCLSRMFHDEEFCEISPSDASSCKSVQVIEVPKEYPVPVTKDHIVQVYFVQNISQGADVPKVELNFSNL</sequence>
<gene>
    <name evidence="1" type="ORF">PR048_017163</name>
</gene>
<proteinExistence type="predicted"/>
<keyword evidence="2" id="KW-1185">Reference proteome</keyword>
<organism evidence="1 2">
    <name type="scientific">Dryococelus australis</name>
    <dbReference type="NCBI Taxonomy" id="614101"/>
    <lineage>
        <taxon>Eukaryota</taxon>
        <taxon>Metazoa</taxon>
        <taxon>Ecdysozoa</taxon>
        <taxon>Arthropoda</taxon>
        <taxon>Hexapoda</taxon>
        <taxon>Insecta</taxon>
        <taxon>Pterygota</taxon>
        <taxon>Neoptera</taxon>
        <taxon>Polyneoptera</taxon>
        <taxon>Phasmatodea</taxon>
        <taxon>Verophasmatodea</taxon>
        <taxon>Anareolatae</taxon>
        <taxon>Phasmatidae</taxon>
        <taxon>Eurycanthinae</taxon>
        <taxon>Dryococelus</taxon>
    </lineage>
</organism>
<accession>A0ABQ9H8S1</accession>
<dbReference type="EMBL" id="JARBHB010000006">
    <property type="protein sequence ID" value="KAJ8880693.1"/>
    <property type="molecule type" value="Genomic_DNA"/>
</dbReference>
<evidence type="ECO:0000313" key="1">
    <source>
        <dbReference type="EMBL" id="KAJ8880693.1"/>
    </source>
</evidence>
<reference evidence="1 2" key="1">
    <citation type="submission" date="2023-02" db="EMBL/GenBank/DDBJ databases">
        <title>LHISI_Scaffold_Assembly.</title>
        <authorList>
            <person name="Stuart O.P."/>
            <person name="Cleave R."/>
            <person name="Magrath M.J.L."/>
            <person name="Mikheyev A.S."/>
        </authorList>
    </citation>
    <scope>NUCLEOTIDE SEQUENCE [LARGE SCALE GENOMIC DNA]</scope>
    <source>
        <strain evidence="1">Daus_M_001</strain>
        <tissue evidence="1">Leg muscle</tissue>
    </source>
</reference>
<protein>
    <submittedName>
        <fullName evidence="1">Uncharacterized protein</fullName>
    </submittedName>
</protein>
<evidence type="ECO:0000313" key="2">
    <source>
        <dbReference type="Proteomes" id="UP001159363"/>
    </source>
</evidence>